<evidence type="ECO:0000256" key="1">
    <source>
        <dbReference type="SAM" id="SignalP"/>
    </source>
</evidence>
<sequence>MQLGYMWARIFASTFIILANGVLHSPDTSHWIYLDEVAQEYIKDMNTTYRGRIISWGINESYTYWKTHPHTKKHAVKADVGSVQYSHCAGAPSVQKIPATDCSGVFSWHTAQGINCPVSLNTSTFVPVYYTGLDTRAVSFDVNGLEEEIATLTWGHRTDTKGTLEYSAICKFSVNISFYGYFVYDLYYRGQHLKWVPVSITQLAEYSKRLSAEHGKLTYTAKGTFGEDIWCHEDSNKRT</sequence>
<dbReference type="AlphaFoldDB" id="A0A224YDZ3"/>
<protein>
    <submittedName>
        <fullName evidence="2">DA-P36 family member</fullName>
    </submittedName>
</protein>
<dbReference type="EMBL" id="GFPF01000844">
    <property type="protein sequence ID" value="MAA11990.1"/>
    <property type="molecule type" value="Transcribed_RNA"/>
</dbReference>
<organism evidence="2">
    <name type="scientific">Rhipicephalus zambeziensis</name>
    <dbReference type="NCBI Taxonomy" id="60191"/>
    <lineage>
        <taxon>Eukaryota</taxon>
        <taxon>Metazoa</taxon>
        <taxon>Ecdysozoa</taxon>
        <taxon>Arthropoda</taxon>
        <taxon>Chelicerata</taxon>
        <taxon>Arachnida</taxon>
        <taxon>Acari</taxon>
        <taxon>Parasitiformes</taxon>
        <taxon>Ixodida</taxon>
        <taxon>Ixodoidea</taxon>
        <taxon>Ixodidae</taxon>
        <taxon>Rhipicephalinae</taxon>
        <taxon>Rhipicephalus</taxon>
        <taxon>Rhipicephalus</taxon>
    </lineage>
</organism>
<reference evidence="2" key="1">
    <citation type="journal article" date="2017" name="Parasit. Vectors">
        <title>Sialotranscriptomics of Rhipicephalus zambeziensis reveals intricate expression profiles of secretory proteins and suggests tight temporal transcriptional regulation during blood-feeding.</title>
        <authorList>
            <person name="de Castro M.H."/>
            <person name="de Klerk D."/>
            <person name="Pienaar R."/>
            <person name="Rees D.J.G."/>
            <person name="Mans B.J."/>
        </authorList>
    </citation>
    <scope>NUCLEOTIDE SEQUENCE</scope>
    <source>
        <tissue evidence="2">Salivary glands</tissue>
    </source>
</reference>
<keyword evidence="1" id="KW-0732">Signal</keyword>
<proteinExistence type="predicted"/>
<feature type="chain" id="PRO_5012443227" evidence="1">
    <location>
        <begin position="25"/>
        <end position="239"/>
    </location>
</feature>
<feature type="signal peptide" evidence="1">
    <location>
        <begin position="1"/>
        <end position="24"/>
    </location>
</feature>
<evidence type="ECO:0000313" key="2">
    <source>
        <dbReference type="EMBL" id="MAA11990.1"/>
    </source>
</evidence>
<accession>A0A224YDZ3</accession>
<name>A0A224YDZ3_9ACAR</name>